<dbReference type="InterPro" id="IPR001543">
    <property type="entry name" value="FliN-like_C"/>
</dbReference>
<evidence type="ECO:0000313" key="14">
    <source>
        <dbReference type="Proteomes" id="UP000004688"/>
    </source>
</evidence>
<dbReference type="Pfam" id="PF02154">
    <property type="entry name" value="FliM"/>
    <property type="match status" value="1"/>
</dbReference>
<keyword evidence="13" id="KW-0969">Cilium</keyword>
<evidence type="ECO:0000256" key="6">
    <source>
        <dbReference type="ARBA" id="ARBA00022500"/>
    </source>
</evidence>
<dbReference type="GO" id="GO:0003774">
    <property type="term" value="F:cytoskeletal motor activity"/>
    <property type="evidence" value="ECO:0007669"/>
    <property type="project" value="InterPro"/>
</dbReference>
<dbReference type="PRINTS" id="PR00955">
    <property type="entry name" value="FLGMOTORFLIM"/>
</dbReference>
<geneLocation type="plasmid" evidence="13 14">
    <name>pOA238_118</name>
</geneLocation>
<reference evidence="13 14" key="1">
    <citation type="journal article" date="2013" name="PLoS ONE">
        <title>Poles Apart: Arctic and Antarctic Octadecabacter strains Share High Genome Plasticity and a New Type of Xanthorhodopsin.</title>
        <authorList>
            <person name="Vollmers J."/>
            <person name="Voget S."/>
            <person name="Dietrich S."/>
            <person name="Gollnow K."/>
            <person name="Smits M."/>
            <person name="Meyer K."/>
            <person name="Brinkhoff T."/>
            <person name="Simon M."/>
            <person name="Daniel R."/>
        </authorList>
    </citation>
    <scope>NUCLEOTIDE SEQUENCE [LARGE SCALE GENOMIC DNA]</scope>
    <source>
        <strain evidence="13 14">238</strain>
        <plasmid evidence="14">Plasmid pOA238_118</plasmid>
    </source>
</reference>
<dbReference type="CDD" id="cd17908">
    <property type="entry name" value="FliM"/>
    <property type="match status" value="1"/>
</dbReference>
<dbReference type="AlphaFoldDB" id="M9RQ38"/>
<dbReference type="SUPFAM" id="SSF103039">
    <property type="entry name" value="CheC-like"/>
    <property type="match status" value="1"/>
</dbReference>
<evidence type="ECO:0000256" key="8">
    <source>
        <dbReference type="ARBA" id="ARBA00023136"/>
    </source>
</evidence>
<accession>M9RQ38</accession>
<dbReference type="GO" id="GO:0071978">
    <property type="term" value="P:bacterial-type flagellum-dependent swarming motility"/>
    <property type="evidence" value="ECO:0007669"/>
    <property type="project" value="TreeGrafter"/>
</dbReference>
<dbReference type="PANTHER" id="PTHR30034:SF6">
    <property type="entry name" value="YOP PROTEINS TRANSLOCATION PROTEIN Q"/>
    <property type="match status" value="1"/>
</dbReference>
<keyword evidence="8" id="KW-0472">Membrane</keyword>
<dbReference type="Pfam" id="PF01052">
    <property type="entry name" value="FliMN_C"/>
    <property type="match status" value="1"/>
</dbReference>
<dbReference type="NCBIfam" id="TIGR01397">
    <property type="entry name" value="fliM_switch"/>
    <property type="match status" value="1"/>
</dbReference>
<dbReference type="GO" id="GO:0050918">
    <property type="term" value="P:positive chemotaxis"/>
    <property type="evidence" value="ECO:0007669"/>
    <property type="project" value="TreeGrafter"/>
</dbReference>
<evidence type="ECO:0000256" key="10">
    <source>
        <dbReference type="ARBA" id="ARBA00025044"/>
    </source>
</evidence>
<keyword evidence="13" id="KW-0614">Plasmid</keyword>
<dbReference type="OrthoDB" id="7421075at2"/>
<keyword evidence="6" id="KW-0145">Chemotaxis</keyword>
<evidence type="ECO:0000256" key="3">
    <source>
        <dbReference type="ARBA" id="ARBA00011049"/>
    </source>
</evidence>
<evidence type="ECO:0000256" key="5">
    <source>
        <dbReference type="ARBA" id="ARBA00022475"/>
    </source>
</evidence>
<keyword evidence="14" id="KW-1185">Reference proteome</keyword>
<keyword evidence="13" id="KW-0282">Flagellum</keyword>
<comment type="similarity">
    <text evidence="3">Belongs to the FliM family.</text>
</comment>
<name>M9RQ38_9RHOB</name>
<comment type="function">
    <text evidence="10">FliM is one of three proteins (FliG, FliN, FliM) that forms the rotor-mounted switch complex (C ring), located at the base of the basal body. This complex interacts with the CheY and CheZ chemotaxis proteins, in addition to contacting components of the motor that determine the direction of flagellar rotation.</text>
</comment>
<dbReference type="InterPro" id="IPR028976">
    <property type="entry name" value="CheC-like_sf"/>
</dbReference>
<sequence>MSSKKLTQVEVDALISSVNTDTTAAADVSASKQIRDFEFGADDLSLLGDYYALRVINDRFARLARAVFQPMLRFQPRITAMPPEVKTFDEYCENAPSLMSLTTSRIDELRGSKMMVIEPDFIAALTNAYYGGDLGLKHRPRNDFTATENRVVEIITKGLNENLLTSWQDLMPLTFSDETREENLQFVSFVDGAETVIICGFTVQLPKTKTARIDILYPLQTLKPIAAQLRSRMQSEVIDDDLTWRERLELAVLEVPLILEVQVCKPRLSLSQLIDMRKGDVYPIRLREGLSVMIKNEKMFLANIGEVAGTSAITITKKIHTES</sequence>
<proteinExistence type="inferred from homology"/>
<dbReference type="HOGENOM" id="CLU_052646_1_0_5"/>
<organism evidence="13 14">
    <name type="scientific">Octadecabacter arcticus 238</name>
    <dbReference type="NCBI Taxonomy" id="391616"/>
    <lineage>
        <taxon>Bacteria</taxon>
        <taxon>Pseudomonadati</taxon>
        <taxon>Pseudomonadota</taxon>
        <taxon>Alphaproteobacteria</taxon>
        <taxon>Rhodobacterales</taxon>
        <taxon>Roseobacteraceae</taxon>
        <taxon>Octadecabacter</taxon>
    </lineage>
</organism>
<dbReference type="InterPro" id="IPR001689">
    <property type="entry name" value="Flag_FliM"/>
</dbReference>
<feature type="domain" description="Flagellar motor switch protein FliN-like C-terminal" evidence="12">
    <location>
        <begin position="252"/>
        <end position="319"/>
    </location>
</feature>
<dbReference type="InterPro" id="IPR036429">
    <property type="entry name" value="SpoA-like_sf"/>
</dbReference>
<comment type="subcellular location">
    <subcellularLocation>
        <location evidence="1">Bacterial flagellum basal body</location>
    </subcellularLocation>
    <subcellularLocation>
        <location evidence="2">Cell membrane</location>
        <topology evidence="2">Peripheral membrane protein</topology>
    </subcellularLocation>
</comment>
<dbReference type="Proteomes" id="UP000004688">
    <property type="component" value="Plasmid pOA238_118"/>
</dbReference>
<evidence type="ECO:0000256" key="9">
    <source>
        <dbReference type="ARBA" id="ARBA00023143"/>
    </source>
</evidence>
<dbReference type="KEGG" id="oar:OA238_118p0470"/>
<dbReference type="Gene3D" id="3.40.1550.10">
    <property type="entry name" value="CheC-like"/>
    <property type="match status" value="1"/>
</dbReference>
<evidence type="ECO:0000256" key="7">
    <source>
        <dbReference type="ARBA" id="ARBA00022779"/>
    </source>
</evidence>
<evidence type="ECO:0000256" key="2">
    <source>
        <dbReference type="ARBA" id="ARBA00004202"/>
    </source>
</evidence>
<evidence type="ECO:0000256" key="1">
    <source>
        <dbReference type="ARBA" id="ARBA00004117"/>
    </source>
</evidence>
<keyword evidence="13" id="KW-0966">Cell projection</keyword>
<evidence type="ECO:0000256" key="11">
    <source>
        <dbReference type="NCBIfam" id="TIGR01397"/>
    </source>
</evidence>
<evidence type="ECO:0000259" key="12">
    <source>
        <dbReference type="Pfam" id="PF01052"/>
    </source>
</evidence>
<dbReference type="SUPFAM" id="SSF101801">
    <property type="entry name" value="Surface presentation of antigens (SPOA)"/>
    <property type="match status" value="1"/>
</dbReference>
<evidence type="ECO:0000256" key="4">
    <source>
        <dbReference type="ARBA" id="ARBA00021898"/>
    </source>
</evidence>
<dbReference type="RefSeq" id="WP_015497652.1">
    <property type="nucleotide sequence ID" value="NC_020909.1"/>
</dbReference>
<gene>
    <name evidence="13" type="primary">fliM</name>
    <name evidence="13" type="ORF">OA238_118p0470</name>
</gene>
<dbReference type="EMBL" id="CP003743">
    <property type="protein sequence ID" value="AGI74744.1"/>
    <property type="molecule type" value="Genomic_DNA"/>
</dbReference>
<keyword evidence="9" id="KW-0975">Bacterial flagellum</keyword>
<dbReference type="GO" id="GO:0005886">
    <property type="term" value="C:plasma membrane"/>
    <property type="evidence" value="ECO:0007669"/>
    <property type="project" value="UniProtKB-SubCell"/>
</dbReference>
<keyword evidence="5" id="KW-1003">Cell membrane</keyword>
<dbReference type="GO" id="GO:0009425">
    <property type="term" value="C:bacterial-type flagellum basal body"/>
    <property type="evidence" value="ECO:0007669"/>
    <property type="project" value="UniProtKB-SubCell"/>
</dbReference>
<evidence type="ECO:0000313" key="13">
    <source>
        <dbReference type="EMBL" id="AGI74744.1"/>
    </source>
</evidence>
<dbReference type="PANTHER" id="PTHR30034">
    <property type="entry name" value="FLAGELLAR MOTOR SWITCH PROTEIN FLIM"/>
    <property type="match status" value="1"/>
</dbReference>
<keyword evidence="7" id="KW-0283">Flagellar rotation</keyword>
<protein>
    <recommendedName>
        <fullName evidence="4 11">Flagellar motor switch protein FliM</fullName>
    </recommendedName>
</protein>